<reference evidence="5" key="1">
    <citation type="submission" date="2025-08" db="UniProtKB">
        <authorList>
            <consortium name="Ensembl"/>
        </authorList>
    </citation>
    <scope>IDENTIFICATION</scope>
</reference>
<evidence type="ECO:0000256" key="3">
    <source>
        <dbReference type="ARBA" id="ARBA00023134"/>
    </source>
</evidence>
<dbReference type="GeneTree" id="ENSGT00940000164100"/>
<dbReference type="Pfam" id="PF04548">
    <property type="entry name" value="AIG1"/>
    <property type="match status" value="1"/>
</dbReference>
<evidence type="ECO:0000256" key="1">
    <source>
        <dbReference type="ARBA" id="ARBA00008535"/>
    </source>
</evidence>
<dbReference type="PANTHER" id="PTHR10903:SF170">
    <property type="entry name" value="GTPASE IMAP FAMILY MEMBER 7"/>
    <property type="match status" value="1"/>
</dbReference>
<comment type="similarity">
    <text evidence="1">Belongs to the TRAFAC class TrmE-Era-EngA-EngB-Septin-like GTPase superfamily. AIG1/Toc34/Toc159-like paraseptin GTPase family. IAN subfamily.</text>
</comment>
<feature type="domain" description="AIG1-type G" evidence="4">
    <location>
        <begin position="9"/>
        <end position="211"/>
    </location>
</feature>
<dbReference type="Proteomes" id="UP000694568">
    <property type="component" value="Unplaced"/>
</dbReference>
<dbReference type="CDD" id="cd01852">
    <property type="entry name" value="AIG1"/>
    <property type="match status" value="1"/>
</dbReference>
<keyword evidence="6" id="KW-1185">Reference proteome</keyword>
<dbReference type="InterPro" id="IPR027417">
    <property type="entry name" value="P-loop_NTPase"/>
</dbReference>
<dbReference type="AlphaFoldDB" id="A0A8C9YUS0"/>
<proteinExistence type="inferred from homology"/>
<dbReference type="InterPro" id="IPR006703">
    <property type="entry name" value="G_AIG1"/>
</dbReference>
<sequence length="252" mass="28742">MGQTYYRNRECLRMVLIGMTGSGKSATGNTILGTEIFHSEVCQMSVTKLCKKATGEIDGRPVVIVDTPGLYDTTLTNEEVKQELVNCVSLLAPGPHVFLLVLPIGRFTREEEETVELIRDFFGKKSEDFIIVVFTRGDDLNKNQTIESYIEEDTEGSLKKLITECGGRYHVFNNNDQENHSQVSQLLTKVEAMVKENGGDYYTSDWFQETEAAIQKEKEFMMVKEQEIQSKQRDLERKHQEDIKTVSFCLQT</sequence>
<evidence type="ECO:0000259" key="4">
    <source>
        <dbReference type="PROSITE" id="PS51720"/>
    </source>
</evidence>
<dbReference type="InterPro" id="IPR045058">
    <property type="entry name" value="GIMA/IAN/Toc"/>
</dbReference>
<dbReference type="FunFam" id="3.40.50.300:FF:000366">
    <property type="entry name" value="GTPase, IMAP family member 2"/>
    <property type="match status" value="1"/>
</dbReference>
<name>A0A8C9YUS0_SANLU</name>
<dbReference type="PANTHER" id="PTHR10903">
    <property type="entry name" value="GTPASE, IMAP FAMILY MEMBER-RELATED"/>
    <property type="match status" value="1"/>
</dbReference>
<dbReference type="GO" id="GO:0005525">
    <property type="term" value="F:GTP binding"/>
    <property type="evidence" value="ECO:0007669"/>
    <property type="project" value="UniProtKB-KW"/>
</dbReference>
<evidence type="ECO:0000313" key="6">
    <source>
        <dbReference type="Proteomes" id="UP000694568"/>
    </source>
</evidence>
<reference evidence="5" key="2">
    <citation type="submission" date="2025-09" db="UniProtKB">
        <authorList>
            <consortium name="Ensembl"/>
        </authorList>
    </citation>
    <scope>IDENTIFICATION</scope>
</reference>
<keyword evidence="2" id="KW-0547">Nucleotide-binding</keyword>
<evidence type="ECO:0000256" key="2">
    <source>
        <dbReference type="ARBA" id="ARBA00022741"/>
    </source>
</evidence>
<protein>
    <recommendedName>
        <fullName evidence="4">AIG1-type G domain-containing protein</fullName>
    </recommendedName>
</protein>
<organism evidence="5 6">
    <name type="scientific">Sander lucioperca</name>
    <name type="common">Pike-perch</name>
    <name type="synonym">Perca lucioperca</name>
    <dbReference type="NCBI Taxonomy" id="283035"/>
    <lineage>
        <taxon>Eukaryota</taxon>
        <taxon>Metazoa</taxon>
        <taxon>Chordata</taxon>
        <taxon>Craniata</taxon>
        <taxon>Vertebrata</taxon>
        <taxon>Euteleostomi</taxon>
        <taxon>Actinopterygii</taxon>
        <taxon>Neopterygii</taxon>
        <taxon>Teleostei</taxon>
        <taxon>Neoteleostei</taxon>
        <taxon>Acanthomorphata</taxon>
        <taxon>Eupercaria</taxon>
        <taxon>Perciformes</taxon>
        <taxon>Percoidei</taxon>
        <taxon>Percidae</taxon>
        <taxon>Luciopercinae</taxon>
        <taxon>Sander</taxon>
    </lineage>
</organism>
<dbReference type="SUPFAM" id="SSF52540">
    <property type="entry name" value="P-loop containing nucleoside triphosphate hydrolases"/>
    <property type="match status" value="1"/>
</dbReference>
<dbReference type="PROSITE" id="PS51720">
    <property type="entry name" value="G_AIG1"/>
    <property type="match status" value="1"/>
</dbReference>
<dbReference type="Gene3D" id="3.40.50.300">
    <property type="entry name" value="P-loop containing nucleotide triphosphate hydrolases"/>
    <property type="match status" value="1"/>
</dbReference>
<accession>A0A8C9YUS0</accession>
<keyword evidence="3" id="KW-0342">GTP-binding</keyword>
<evidence type="ECO:0000313" key="5">
    <source>
        <dbReference type="Ensembl" id="ENSSLUP00000027694.1"/>
    </source>
</evidence>
<dbReference type="Ensembl" id="ENSSLUT00000028589.1">
    <property type="protein sequence ID" value="ENSSLUP00000027694.1"/>
    <property type="gene ID" value="ENSSLUG00000012543.1"/>
</dbReference>